<dbReference type="GO" id="GO:0005829">
    <property type="term" value="C:cytosol"/>
    <property type="evidence" value="ECO:0007669"/>
    <property type="project" value="TreeGrafter"/>
</dbReference>
<dbReference type="Gene3D" id="3.20.20.100">
    <property type="entry name" value="NADP-dependent oxidoreductase domain"/>
    <property type="match status" value="1"/>
</dbReference>
<dbReference type="Proteomes" id="UP001054902">
    <property type="component" value="Unassembled WGS sequence"/>
</dbReference>
<keyword evidence="4" id="KW-1185">Reference proteome</keyword>
<accession>A0AAD3H691</accession>
<dbReference type="PANTHER" id="PTHR43364">
    <property type="entry name" value="NADH-SPECIFIC METHYLGLYOXAL REDUCTASE-RELATED"/>
    <property type="match status" value="1"/>
</dbReference>
<dbReference type="Pfam" id="PF00248">
    <property type="entry name" value="Aldo_ket_red"/>
    <property type="match status" value="1"/>
</dbReference>
<gene>
    <name evidence="3" type="ORF">CTEN210_08034</name>
</gene>
<dbReference type="SUPFAM" id="SSF51430">
    <property type="entry name" value="NAD(P)-linked oxidoreductase"/>
    <property type="match status" value="1"/>
</dbReference>
<proteinExistence type="predicted"/>
<comment type="caution">
    <text evidence="3">The sequence shown here is derived from an EMBL/GenBank/DDBJ whole genome shotgun (WGS) entry which is preliminary data.</text>
</comment>
<dbReference type="EMBL" id="BLLK01000045">
    <property type="protein sequence ID" value="GFH51558.1"/>
    <property type="molecule type" value="Genomic_DNA"/>
</dbReference>
<dbReference type="InterPro" id="IPR036812">
    <property type="entry name" value="NAD(P)_OxRdtase_dom_sf"/>
</dbReference>
<dbReference type="AlphaFoldDB" id="A0AAD3H691"/>
<dbReference type="PANTHER" id="PTHR43364:SF4">
    <property type="entry name" value="NAD(P)-LINKED OXIDOREDUCTASE SUPERFAMILY PROTEIN"/>
    <property type="match status" value="1"/>
</dbReference>
<feature type="domain" description="NADP-dependent oxidoreductase" evidence="2">
    <location>
        <begin position="11"/>
        <end position="319"/>
    </location>
</feature>
<keyword evidence="1" id="KW-0560">Oxidoreductase</keyword>
<evidence type="ECO:0000313" key="3">
    <source>
        <dbReference type="EMBL" id="GFH51558.1"/>
    </source>
</evidence>
<evidence type="ECO:0000259" key="2">
    <source>
        <dbReference type="Pfam" id="PF00248"/>
    </source>
</evidence>
<evidence type="ECO:0000256" key="1">
    <source>
        <dbReference type="ARBA" id="ARBA00023002"/>
    </source>
</evidence>
<dbReference type="GO" id="GO:0016491">
    <property type="term" value="F:oxidoreductase activity"/>
    <property type="evidence" value="ECO:0007669"/>
    <property type="project" value="UniProtKB-KW"/>
</dbReference>
<name>A0AAD3H691_9STRA</name>
<dbReference type="InterPro" id="IPR050523">
    <property type="entry name" value="AKR_Detox_Biosynth"/>
</dbReference>
<dbReference type="InterPro" id="IPR023210">
    <property type="entry name" value="NADP_OxRdtase_dom"/>
</dbReference>
<protein>
    <recommendedName>
        <fullName evidence="2">NADP-dependent oxidoreductase domain-containing protein</fullName>
    </recommendedName>
</protein>
<evidence type="ECO:0000313" key="4">
    <source>
        <dbReference type="Proteomes" id="UP001054902"/>
    </source>
</evidence>
<reference evidence="3 4" key="1">
    <citation type="journal article" date="2021" name="Sci. Rep.">
        <title>The genome of the diatom Chaetoceros tenuissimus carries an ancient integrated fragment of an extant virus.</title>
        <authorList>
            <person name="Hongo Y."/>
            <person name="Kimura K."/>
            <person name="Takaki Y."/>
            <person name="Yoshida Y."/>
            <person name="Baba S."/>
            <person name="Kobayashi G."/>
            <person name="Nagasaki K."/>
            <person name="Hano T."/>
            <person name="Tomaru Y."/>
        </authorList>
    </citation>
    <scope>NUCLEOTIDE SEQUENCE [LARGE SCALE GENOMIC DNA]</scope>
    <source>
        <strain evidence="3 4">NIES-3715</strain>
    </source>
</reference>
<sequence>MSASVSGNDRVVFGTAAISAAEDPYHVLDAAFEKGVRRFDLARTYGLGKSETIFGEWMESRGINRNDIHIITKGGMGDDKYGDPNRPLLDRETLMGEIEASLNALKVEDVDMYMYHRDDPRMHVKNFVIWSNEIIESGRTAAWGVSNWSFERFQEAHNYAIENGLKPPTANSPQLSLAKPACEVWPTTFSVAGEEHEEQIQWYHENGVELVCWEVLAKGFMAVPDLWCEKTVDPSFFDKEVEIGTDEWRMQRIQRAYCNDENYRRRRNALKVAEEHNLSLAQIAALYAMSVSPNISVIMGFLEASQVDDVKDLHHYHFDKNCVIGDDEAIAKSFKLIDLRTLADDAAENVSSISSEKRTEVLAM</sequence>
<organism evidence="3 4">
    <name type="scientific">Chaetoceros tenuissimus</name>
    <dbReference type="NCBI Taxonomy" id="426638"/>
    <lineage>
        <taxon>Eukaryota</taxon>
        <taxon>Sar</taxon>
        <taxon>Stramenopiles</taxon>
        <taxon>Ochrophyta</taxon>
        <taxon>Bacillariophyta</taxon>
        <taxon>Coscinodiscophyceae</taxon>
        <taxon>Chaetocerotophycidae</taxon>
        <taxon>Chaetocerotales</taxon>
        <taxon>Chaetocerotaceae</taxon>
        <taxon>Chaetoceros</taxon>
    </lineage>
</organism>